<organism evidence="2 3">
    <name type="scientific">Akanthomyces muscarius</name>
    <name type="common">Entomopathogenic fungus</name>
    <name type="synonym">Lecanicillium muscarium</name>
    <dbReference type="NCBI Taxonomy" id="2231603"/>
    <lineage>
        <taxon>Eukaryota</taxon>
        <taxon>Fungi</taxon>
        <taxon>Dikarya</taxon>
        <taxon>Ascomycota</taxon>
        <taxon>Pezizomycotina</taxon>
        <taxon>Sordariomycetes</taxon>
        <taxon>Hypocreomycetidae</taxon>
        <taxon>Hypocreales</taxon>
        <taxon>Cordycipitaceae</taxon>
        <taxon>Akanthomyces</taxon>
    </lineage>
</organism>
<feature type="region of interest" description="Disordered" evidence="1">
    <location>
        <begin position="19"/>
        <end position="83"/>
    </location>
</feature>
<accession>A0A9W8QE09</accession>
<sequence>MPTKAPLCALNWVDQRAQATGADQVQVPRPDRPSHSPSAAASPEAHSLSVLSMPQKLPRFEMPATSNLSGAQHRPSQSSMCSAVGSTGARLLPIKSLVVRRVASVVESAGAGECKSS</sequence>
<dbReference type="AlphaFoldDB" id="A0A9W8QE09"/>
<dbReference type="EMBL" id="JAJHUN010000008">
    <property type="protein sequence ID" value="KAJ4153885.1"/>
    <property type="molecule type" value="Genomic_DNA"/>
</dbReference>
<feature type="compositionally biased region" description="Low complexity" evidence="1">
    <location>
        <begin position="35"/>
        <end position="47"/>
    </location>
</feature>
<reference evidence="2" key="1">
    <citation type="journal article" date="2023" name="Access Microbiol">
        <title>De-novo genome assembly for Akanthomyces muscarius, a biocontrol agent of insect agricultural pests.</title>
        <authorList>
            <person name="Erdos Z."/>
            <person name="Studholme D.J."/>
            <person name="Raymond B."/>
            <person name="Sharma M."/>
        </authorList>
    </citation>
    <scope>NUCLEOTIDE SEQUENCE</scope>
    <source>
        <strain evidence="2">Ve6</strain>
    </source>
</reference>
<comment type="caution">
    <text evidence="2">The sequence shown here is derived from an EMBL/GenBank/DDBJ whole genome shotgun (WGS) entry which is preliminary data.</text>
</comment>
<proteinExistence type="predicted"/>
<feature type="compositionally biased region" description="Polar residues" evidence="1">
    <location>
        <begin position="64"/>
        <end position="83"/>
    </location>
</feature>
<protein>
    <submittedName>
        <fullName evidence="2">Uncharacterized protein</fullName>
    </submittedName>
</protein>
<keyword evidence="3" id="KW-1185">Reference proteome</keyword>
<evidence type="ECO:0000313" key="3">
    <source>
        <dbReference type="Proteomes" id="UP001144673"/>
    </source>
</evidence>
<evidence type="ECO:0000313" key="2">
    <source>
        <dbReference type="EMBL" id="KAJ4153885.1"/>
    </source>
</evidence>
<dbReference type="RefSeq" id="XP_056054543.1">
    <property type="nucleotide sequence ID" value="XM_056197499.1"/>
</dbReference>
<evidence type="ECO:0000256" key="1">
    <source>
        <dbReference type="SAM" id="MobiDB-lite"/>
    </source>
</evidence>
<dbReference type="Proteomes" id="UP001144673">
    <property type="component" value="Chromosome 5"/>
</dbReference>
<dbReference type="GeneID" id="80897511"/>
<name>A0A9W8QE09_AKAMU</name>
<dbReference type="KEGG" id="amus:LMH87_010352"/>
<gene>
    <name evidence="2" type="ORF">LMH87_010352</name>
</gene>